<evidence type="ECO:0000256" key="3">
    <source>
        <dbReference type="ARBA" id="ARBA00007063"/>
    </source>
</evidence>
<dbReference type="EC" id="2.4.1.-" evidence="12"/>
<comment type="function">
    <text evidence="10">Mannosyltransferase that operates in the biosynthetic pathway of dolichol-linked oligosaccharides, the glycan precursors employed in protein asparagine (N)-glycosylation. The assembly of dolichol-linked oligosaccharides begins on the cytosolic side of the endoplasmic reticulum membrane and finishes in its lumen. The sequential addition of sugars to dolichol pyrophosphate produces dolichol-linked oligosaccharides containing fourteen sugars, including two GlcNAcs, nine mannoses and three glucoses. Once assembled, the oligosaccharide is transferred from the lipid to nascent proteins by oligosaccharyltransferases. In the lumen of the endoplasmic reticulum, adds the eighth mannose residue in an alpha-1,6 linkage onto Man(7)GlcNAc(2)-PP-dolichol to produce Man(8)GlcNAc(2)-PP-dolichol.</text>
</comment>
<accession>A0A813JSI6</accession>
<feature type="non-terminal residue" evidence="14">
    <location>
        <position position="1"/>
    </location>
</feature>
<keyword evidence="4 12" id="KW-0328">Glycosyltransferase</keyword>
<dbReference type="PANTHER" id="PTHR22760:SF1">
    <property type="entry name" value="DOL-P-MAN:MAN(7)GLCNAC(2)-PP-DOL ALPHA-1,6-MANNOSYLTRANSFERASE"/>
    <property type="match status" value="1"/>
</dbReference>
<dbReference type="UniPathway" id="UPA00378"/>
<dbReference type="Proteomes" id="UP000626109">
    <property type="component" value="Unassembled WGS sequence"/>
</dbReference>
<evidence type="ECO:0000256" key="7">
    <source>
        <dbReference type="ARBA" id="ARBA00022824"/>
    </source>
</evidence>
<keyword evidence="5" id="KW-0808">Transferase</keyword>
<dbReference type="GO" id="GO:0006487">
    <property type="term" value="P:protein N-linked glycosylation"/>
    <property type="evidence" value="ECO:0007669"/>
    <property type="project" value="TreeGrafter"/>
</dbReference>
<dbReference type="GO" id="GO:0052917">
    <property type="term" value="F:dol-P-Man:Man(7)GlcNAc(2)-PP-Dol alpha-1,6-mannosyltransferase activity"/>
    <property type="evidence" value="ECO:0007669"/>
    <property type="project" value="UniProtKB-EC"/>
</dbReference>
<feature type="transmembrane region" description="Helical" evidence="12">
    <location>
        <begin position="302"/>
        <end position="322"/>
    </location>
</feature>
<comment type="caution">
    <text evidence="14">The sequence shown here is derived from an EMBL/GenBank/DDBJ whole genome shotgun (WGS) entry which is preliminary data.</text>
</comment>
<comment type="similarity">
    <text evidence="3 12">Belongs to the glycosyltransferase 22 family.</text>
</comment>
<gene>
    <name evidence="14" type="ORF">PGLA2088_LOCUS24454</name>
</gene>
<dbReference type="Pfam" id="PF03901">
    <property type="entry name" value="Glyco_transf_22"/>
    <property type="match status" value="1"/>
</dbReference>
<name>A0A813JSI6_POLGL</name>
<dbReference type="InterPro" id="IPR005599">
    <property type="entry name" value="GPI_mannosylTrfase"/>
</dbReference>
<feature type="transmembrane region" description="Helical" evidence="12">
    <location>
        <begin position="334"/>
        <end position="356"/>
    </location>
</feature>
<feature type="transmembrane region" description="Helical" evidence="12">
    <location>
        <begin position="195"/>
        <end position="216"/>
    </location>
</feature>
<organism evidence="14 15">
    <name type="scientific">Polarella glacialis</name>
    <name type="common">Dinoflagellate</name>
    <dbReference type="NCBI Taxonomy" id="89957"/>
    <lineage>
        <taxon>Eukaryota</taxon>
        <taxon>Sar</taxon>
        <taxon>Alveolata</taxon>
        <taxon>Dinophyceae</taxon>
        <taxon>Suessiales</taxon>
        <taxon>Suessiaceae</taxon>
        <taxon>Polarella</taxon>
    </lineage>
</organism>
<evidence type="ECO:0000256" key="8">
    <source>
        <dbReference type="ARBA" id="ARBA00022989"/>
    </source>
</evidence>
<feature type="chain" id="PRO_5032420441" description="Mannosyltransferase" evidence="13">
    <location>
        <begin position="20"/>
        <end position="365"/>
    </location>
</feature>
<dbReference type="AlphaFoldDB" id="A0A813JSI6"/>
<evidence type="ECO:0000256" key="13">
    <source>
        <dbReference type="SAM" id="SignalP"/>
    </source>
</evidence>
<feature type="transmembrane region" description="Helical" evidence="12">
    <location>
        <begin position="251"/>
        <end position="273"/>
    </location>
</feature>
<dbReference type="EMBL" id="CAJNNW010026441">
    <property type="protein sequence ID" value="CAE8685412.1"/>
    <property type="molecule type" value="Genomic_DNA"/>
</dbReference>
<dbReference type="PANTHER" id="PTHR22760">
    <property type="entry name" value="GLYCOSYLTRANSFERASE"/>
    <property type="match status" value="1"/>
</dbReference>
<evidence type="ECO:0000256" key="6">
    <source>
        <dbReference type="ARBA" id="ARBA00022692"/>
    </source>
</evidence>
<sequence>MELHWDILLLVAIVLHIYLAPFTKVEESFNLQAVHDALVHGTDLASWDHLQFPGAVPRTFLGALFASALAWPAPGFFHCSGLALLTAVRLAVGICSWASHVRLRAVVSRTWGVPEARALGLLTALQFHLPFYMSRTLPNIFSLQLATLAHAELLGGCGYRCLALLGVAAAVFRCDLLVLIAPMGLLLLFQRRVTFFTAAFVTARAAALGAAASVAIDSVLWQRWLWPEFEVLWFNTAENKSSDWGTHPALWYFYSALPRALLGALPLLVVGVLFERRARGPAAAALAFVALYSLLPHKELRFIFPAIPLLNAAAAAGAARCLRWKGLLKVLATLALLGLGVGTAFATAVMTVASSANYPGGVAMK</sequence>
<evidence type="ECO:0000256" key="2">
    <source>
        <dbReference type="ARBA" id="ARBA00004922"/>
    </source>
</evidence>
<keyword evidence="7 12" id="KW-0256">Endoplasmic reticulum</keyword>
<evidence type="ECO:0000256" key="10">
    <source>
        <dbReference type="ARBA" id="ARBA00044721"/>
    </source>
</evidence>
<evidence type="ECO:0000256" key="1">
    <source>
        <dbReference type="ARBA" id="ARBA00004477"/>
    </source>
</evidence>
<feature type="transmembrane region" description="Helical" evidence="12">
    <location>
        <begin position="162"/>
        <end position="188"/>
    </location>
</feature>
<evidence type="ECO:0000313" key="14">
    <source>
        <dbReference type="EMBL" id="CAE8685412.1"/>
    </source>
</evidence>
<keyword evidence="9 12" id="KW-0472">Membrane</keyword>
<keyword evidence="8 12" id="KW-1133">Transmembrane helix</keyword>
<proteinExistence type="inferred from homology"/>
<comment type="pathway">
    <text evidence="2">Protein modification; protein glycosylation.</text>
</comment>
<evidence type="ECO:0000313" key="15">
    <source>
        <dbReference type="Proteomes" id="UP000626109"/>
    </source>
</evidence>
<evidence type="ECO:0000256" key="4">
    <source>
        <dbReference type="ARBA" id="ARBA00022676"/>
    </source>
</evidence>
<keyword evidence="13" id="KW-0732">Signal</keyword>
<protein>
    <recommendedName>
        <fullName evidence="12">Mannosyltransferase</fullName>
        <ecNumber evidence="12">2.4.1.-</ecNumber>
    </recommendedName>
</protein>
<evidence type="ECO:0000256" key="9">
    <source>
        <dbReference type="ARBA" id="ARBA00023136"/>
    </source>
</evidence>
<evidence type="ECO:0000256" key="12">
    <source>
        <dbReference type="RuleBase" id="RU363075"/>
    </source>
</evidence>
<feature type="transmembrane region" description="Helical" evidence="12">
    <location>
        <begin position="280"/>
        <end position="296"/>
    </location>
</feature>
<comment type="catalytic activity">
    <reaction evidence="11">
        <text>an alpha-D-Man-(1-&gt;2)-alpha-D-Man-(1-&gt;2)-alpha-D-Man-(1-&gt;3)-[alpha-D-Man-(1-&gt;2)-alpha-D-Man-(1-&gt;3)-alpha-D-Man-(1-&gt;6)]-beta-D-Man-(1-&gt;4)-beta-D-GlcNAc-(1-&gt;4)-alpha-D-GlcNAc-diphospho-di-trans,poly-cis-dolichol + a di-trans,poly-cis-dolichyl beta-D-mannosyl phosphate = an alpha-D-Man-(1-&gt;2)-alpha-D-Man-(1-&gt;2)-alpha-D-Man-(1-&gt;3)-[alpha-D-Man-(1-&gt;2)-alpha-D-Man-(1-&gt;3)-[alpha-D-Man-(1-&gt;6)]-alpha-D-Man-(1-&gt;6)]-beta-D-Man-(1-&gt;4)-beta-D-GlcNAc-(1-&gt;4)-alpha-D-GlcNAc-diphospho-di-trans,poly-cis-dolichol + a di-trans,poly-cis-dolichyl phosphate + H(+)</text>
        <dbReference type="Rhea" id="RHEA:29535"/>
        <dbReference type="Rhea" id="RHEA-COMP:19498"/>
        <dbReference type="Rhea" id="RHEA-COMP:19501"/>
        <dbReference type="Rhea" id="RHEA-COMP:19518"/>
        <dbReference type="Rhea" id="RHEA-COMP:19519"/>
        <dbReference type="ChEBI" id="CHEBI:15378"/>
        <dbReference type="ChEBI" id="CHEBI:57683"/>
        <dbReference type="ChEBI" id="CHEBI:58211"/>
        <dbReference type="ChEBI" id="CHEBI:132517"/>
        <dbReference type="ChEBI" id="CHEBI:132519"/>
        <dbReference type="EC" id="2.4.1.260"/>
    </reaction>
    <physiologicalReaction direction="left-to-right" evidence="11">
        <dbReference type="Rhea" id="RHEA:29536"/>
    </physiologicalReaction>
</comment>
<dbReference type="GO" id="GO:0005789">
    <property type="term" value="C:endoplasmic reticulum membrane"/>
    <property type="evidence" value="ECO:0007669"/>
    <property type="project" value="UniProtKB-SubCell"/>
</dbReference>
<comment type="subcellular location">
    <subcellularLocation>
        <location evidence="1 12">Endoplasmic reticulum membrane</location>
        <topology evidence="1 12">Multi-pass membrane protein</topology>
    </subcellularLocation>
</comment>
<evidence type="ECO:0000256" key="5">
    <source>
        <dbReference type="ARBA" id="ARBA00022679"/>
    </source>
</evidence>
<keyword evidence="6 12" id="KW-0812">Transmembrane</keyword>
<feature type="signal peptide" evidence="13">
    <location>
        <begin position="1"/>
        <end position="19"/>
    </location>
</feature>
<reference evidence="14" key="1">
    <citation type="submission" date="2021-02" db="EMBL/GenBank/DDBJ databases">
        <authorList>
            <person name="Dougan E. K."/>
            <person name="Rhodes N."/>
            <person name="Thang M."/>
            <person name="Chan C."/>
        </authorList>
    </citation>
    <scope>NUCLEOTIDE SEQUENCE</scope>
</reference>
<evidence type="ECO:0000256" key="11">
    <source>
        <dbReference type="ARBA" id="ARBA00048899"/>
    </source>
</evidence>